<dbReference type="EMBL" id="QZWG01000020">
    <property type="protein sequence ID" value="RZB44035.1"/>
    <property type="molecule type" value="Genomic_DNA"/>
</dbReference>
<name>A0A445F5B5_GLYSO</name>
<dbReference type="Gramene" id="XM_028365901.1">
    <property type="protein sequence ID" value="XP_028221702.1"/>
    <property type="gene ID" value="LOC114403133"/>
</dbReference>
<feature type="signal peptide" evidence="1">
    <location>
        <begin position="1"/>
        <end position="18"/>
    </location>
</feature>
<evidence type="ECO:0000256" key="1">
    <source>
        <dbReference type="SAM" id="SignalP"/>
    </source>
</evidence>
<protein>
    <submittedName>
        <fullName evidence="2">Embryo-specific protein ATS3B</fullName>
    </submittedName>
</protein>
<dbReference type="PANTHER" id="PTHR31718">
    <property type="entry name" value="PLAT DOMAIN-CONTAINING PROTEIN"/>
    <property type="match status" value="1"/>
</dbReference>
<feature type="chain" id="PRO_5019173409" evidence="1">
    <location>
        <begin position="19"/>
        <end position="190"/>
    </location>
</feature>
<dbReference type="Pfam" id="PF06232">
    <property type="entry name" value="ATS3"/>
    <property type="match status" value="1"/>
</dbReference>
<gene>
    <name evidence="2" type="ORF">D0Y65_054190</name>
</gene>
<dbReference type="AlphaFoldDB" id="A0A445F5B5"/>
<dbReference type="Gene3D" id="2.60.60.20">
    <property type="entry name" value="PLAT/LH2 domain"/>
    <property type="match status" value="1"/>
</dbReference>
<dbReference type="SUPFAM" id="SSF49723">
    <property type="entry name" value="Lipase/lipooxygenase domain (PLAT/LH2 domain)"/>
    <property type="match status" value="1"/>
</dbReference>
<comment type="caution">
    <text evidence="2">The sequence shown here is derived from an EMBL/GenBank/DDBJ whole genome shotgun (WGS) entry which is preliminary data.</text>
</comment>
<dbReference type="InterPro" id="IPR010417">
    <property type="entry name" value="Embryo-specific_ATS3"/>
</dbReference>
<keyword evidence="1" id="KW-0732">Signal</keyword>
<keyword evidence="3" id="KW-1185">Reference proteome</keyword>
<dbReference type="CDD" id="cd00113">
    <property type="entry name" value="PLAT"/>
    <property type="match status" value="1"/>
</dbReference>
<organism evidence="2 3">
    <name type="scientific">Glycine soja</name>
    <name type="common">Wild soybean</name>
    <dbReference type="NCBI Taxonomy" id="3848"/>
    <lineage>
        <taxon>Eukaryota</taxon>
        <taxon>Viridiplantae</taxon>
        <taxon>Streptophyta</taxon>
        <taxon>Embryophyta</taxon>
        <taxon>Tracheophyta</taxon>
        <taxon>Spermatophyta</taxon>
        <taxon>Magnoliopsida</taxon>
        <taxon>eudicotyledons</taxon>
        <taxon>Gunneridae</taxon>
        <taxon>Pentapetalae</taxon>
        <taxon>rosids</taxon>
        <taxon>fabids</taxon>
        <taxon>Fabales</taxon>
        <taxon>Fabaceae</taxon>
        <taxon>Papilionoideae</taxon>
        <taxon>50 kb inversion clade</taxon>
        <taxon>NPAAA clade</taxon>
        <taxon>indigoferoid/millettioid clade</taxon>
        <taxon>Phaseoleae</taxon>
        <taxon>Glycine</taxon>
        <taxon>Glycine subgen. Soja</taxon>
    </lineage>
</organism>
<sequence length="190" mass="21121">MIKQVLLLVLLFLASGLALSVSESESVSLLPHAADSFNVSYIQMKNAGTCSYSVVITTSCSSPRYTRDQISISFGDAYGNQIYAPRLDDPASGTFESCSSDTFQITGPCAYQICYVYLYRSGLDGWKPESVKINGYNGRPVTFYYNTYIPRDTWYGFNLCNGASSSSSYQVSMQKWLIFMVLGFVLSCWL</sequence>
<evidence type="ECO:0000313" key="3">
    <source>
        <dbReference type="Proteomes" id="UP000289340"/>
    </source>
</evidence>
<evidence type="ECO:0000313" key="2">
    <source>
        <dbReference type="EMBL" id="RZB44035.1"/>
    </source>
</evidence>
<dbReference type="Proteomes" id="UP000289340">
    <property type="component" value="Chromosome 20"/>
</dbReference>
<proteinExistence type="predicted"/>
<dbReference type="SMR" id="A0A445F5B5"/>
<accession>A0A445F5B5</accession>
<dbReference type="PANTHER" id="PTHR31718:SF32">
    <property type="entry name" value="EMBRYO-SPECIFIC PROTEIN ATS3B"/>
    <property type="match status" value="1"/>
</dbReference>
<dbReference type="InterPro" id="IPR036392">
    <property type="entry name" value="PLAT/LH2_dom_sf"/>
</dbReference>
<reference evidence="2 3" key="1">
    <citation type="submission" date="2018-09" db="EMBL/GenBank/DDBJ databases">
        <title>A high-quality reference genome of wild soybean provides a powerful tool to mine soybean genomes.</title>
        <authorList>
            <person name="Xie M."/>
            <person name="Chung C.Y.L."/>
            <person name="Li M.-W."/>
            <person name="Wong F.-L."/>
            <person name="Chan T.-F."/>
            <person name="Lam H.-M."/>
        </authorList>
    </citation>
    <scope>NUCLEOTIDE SEQUENCE [LARGE SCALE GENOMIC DNA]</scope>
    <source>
        <strain evidence="3">cv. W05</strain>
        <tissue evidence="2">Hypocotyl of etiolated seedlings</tissue>
    </source>
</reference>